<organism evidence="15 16">
    <name type="scientific">Niveibacterium umoris</name>
    <dbReference type="NCBI Taxonomy" id="1193620"/>
    <lineage>
        <taxon>Bacteria</taxon>
        <taxon>Pseudomonadati</taxon>
        <taxon>Pseudomonadota</taxon>
        <taxon>Betaproteobacteria</taxon>
        <taxon>Rhodocyclales</taxon>
        <taxon>Rhodocyclaceae</taxon>
        <taxon>Niveibacterium</taxon>
    </lineage>
</organism>
<keyword evidence="4" id="KW-1134">Transmembrane beta strand</keyword>
<keyword evidence="10" id="KW-0998">Cell outer membrane</keyword>
<reference evidence="15 16" key="1">
    <citation type="submission" date="2020-08" db="EMBL/GenBank/DDBJ databases">
        <title>Genomic Encyclopedia of Type Strains, Phase IV (KMG-IV): sequencing the most valuable type-strain genomes for metagenomic binning, comparative biology and taxonomic classification.</title>
        <authorList>
            <person name="Goeker M."/>
        </authorList>
    </citation>
    <scope>NUCLEOTIDE SEQUENCE [LARGE SCALE GENOMIC DNA]</scope>
    <source>
        <strain evidence="15 16">DSM 106739</strain>
    </source>
</reference>
<dbReference type="InterPro" id="IPR037066">
    <property type="entry name" value="Plug_dom_sf"/>
</dbReference>
<comment type="similarity">
    <text evidence="2 11">Belongs to the TonB-dependent receptor family.</text>
</comment>
<keyword evidence="8 11" id="KW-0472">Membrane</keyword>
<evidence type="ECO:0000256" key="3">
    <source>
        <dbReference type="ARBA" id="ARBA00022448"/>
    </source>
</evidence>
<dbReference type="PANTHER" id="PTHR30069:SF29">
    <property type="entry name" value="HEMOGLOBIN AND HEMOGLOBIN-HAPTOGLOBIN-BINDING PROTEIN 1-RELATED"/>
    <property type="match status" value="1"/>
</dbReference>
<protein>
    <submittedName>
        <fullName evidence="15">Iron complex outermembrane receptor protein</fullName>
    </submittedName>
</protein>
<comment type="subcellular location">
    <subcellularLocation>
        <location evidence="1">Cell outer membrane</location>
        <topology evidence="1">Multi-pass membrane protein</topology>
    </subcellularLocation>
</comment>
<dbReference type="EMBL" id="JACIET010000003">
    <property type="protein sequence ID" value="MBB4014599.1"/>
    <property type="molecule type" value="Genomic_DNA"/>
</dbReference>
<dbReference type="GO" id="GO:0009279">
    <property type="term" value="C:cell outer membrane"/>
    <property type="evidence" value="ECO:0007669"/>
    <property type="project" value="UniProtKB-SubCell"/>
</dbReference>
<dbReference type="PANTHER" id="PTHR30069">
    <property type="entry name" value="TONB-DEPENDENT OUTER MEMBRANE RECEPTOR"/>
    <property type="match status" value="1"/>
</dbReference>
<keyword evidence="3" id="KW-0813">Transport</keyword>
<dbReference type="RefSeq" id="WP_183637421.1">
    <property type="nucleotide sequence ID" value="NZ_BAABLE010000008.1"/>
</dbReference>
<evidence type="ECO:0000256" key="11">
    <source>
        <dbReference type="RuleBase" id="RU003357"/>
    </source>
</evidence>
<name>A0A840BT64_9RHOO</name>
<keyword evidence="6 12" id="KW-0732">Signal</keyword>
<proteinExistence type="inferred from homology"/>
<comment type="caution">
    <text evidence="15">The sequence shown here is derived from an EMBL/GenBank/DDBJ whole genome shotgun (WGS) entry which is preliminary data.</text>
</comment>
<sequence length="727" mass="81033">MKKNTVRYSSGLLIALTCASVSAQTADDTLLDMDLARLGEITLAPSATMTPTTARRQPASVTVIDRSMIRDSAARSLFDLLETYVPNFHYLPHHWEAPHMGMRAIIGDRDDKYLIVLNGRVLNELTHYGAMSERDLPMLDDIHHIDVVRGPGSVIYGPGAVSMVINIQTESATDNSGDAATLKLGAVEQFESLEFKKSLSFGARHGLLLYAGMAAYQGADQSDAPMVYGNTFQTTWGQTVHAGEPTPFEVPDNHAAFRGKPRMKFHADYELDDFRAWLRYTQGGEELTWEHKIFGLPPVGFGAPGSPQASFPIQGVGYRQLVLDLSNRWALGRDLSLELKGGYDSFTYERTITRIAPPWTPSENHREDHYTLRGTLRGKAGDTQAFAAGAEYVYSRYGLPSPGYGDVPPYSAAIGPNTPQWSTSAFGLFGEHQWQATDTLTNFLGLRVDKDEYTQAMWSPRWSVVYAPNERDTFKSVLSRSVRKNNAEELFKQHRAGQTSEPEILQGIELIYQRTLTPALRLDVSMFYNQVQVIGINTASLRSTRIADFNYTGAEFELSYKTAAWRLSASHASTRLLEFNAEPGVVTRLSAAYLGYGNDLNNWSNQITKIAATWQYAPQWRLSGALRVFWGYPGAQAVTQAINDAFHPGSPSTSSLSDPGYTDSFQEAVFLDFGAQYQMTQRDTFSFNAYNALGWVDHRYNKRLYLLNGTNYRAEAPAIAVGYRHEF</sequence>
<evidence type="ECO:0000256" key="5">
    <source>
        <dbReference type="ARBA" id="ARBA00022692"/>
    </source>
</evidence>
<keyword evidence="5" id="KW-0812">Transmembrane</keyword>
<dbReference type="Gene3D" id="2.40.170.20">
    <property type="entry name" value="TonB-dependent receptor, beta-barrel domain"/>
    <property type="match status" value="1"/>
</dbReference>
<dbReference type="AlphaFoldDB" id="A0A840BT64"/>
<evidence type="ECO:0000259" key="14">
    <source>
        <dbReference type="Pfam" id="PF07715"/>
    </source>
</evidence>
<dbReference type="GO" id="GO:0015344">
    <property type="term" value="F:siderophore uptake transmembrane transporter activity"/>
    <property type="evidence" value="ECO:0007669"/>
    <property type="project" value="TreeGrafter"/>
</dbReference>
<dbReference type="Pfam" id="PF00593">
    <property type="entry name" value="TonB_dep_Rec_b-barrel"/>
    <property type="match status" value="1"/>
</dbReference>
<feature type="domain" description="TonB-dependent receptor-like beta-barrel" evidence="13">
    <location>
        <begin position="314"/>
        <end position="691"/>
    </location>
</feature>
<evidence type="ECO:0000256" key="2">
    <source>
        <dbReference type="ARBA" id="ARBA00009810"/>
    </source>
</evidence>
<evidence type="ECO:0000256" key="9">
    <source>
        <dbReference type="ARBA" id="ARBA00023170"/>
    </source>
</evidence>
<evidence type="ECO:0000256" key="4">
    <source>
        <dbReference type="ARBA" id="ARBA00022452"/>
    </source>
</evidence>
<accession>A0A840BT64</accession>
<dbReference type="InterPro" id="IPR039426">
    <property type="entry name" value="TonB-dep_rcpt-like"/>
</dbReference>
<dbReference type="Gene3D" id="2.170.130.10">
    <property type="entry name" value="TonB-dependent receptor, plug domain"/>
    <property type="match status" value="1"/>
</dbReference>
<dbReference type="Proteomes" id="UP000561045">
    <property type="component" value="Unassembled WGS sequence"/>
</dbReference>
<keyword evidence="16" id="KW-1185">Reference proteome</keyword>
<evidence type="ECO:0000259" key="13">
    <source>
        <dbReference type="Pfam" id="PF00593"/>
    </source>
</evidence>
<dbReference type="SUPFAM" id="SSF56935">
    <property type="entry name" value="Porins"/>
    <property type="match status" value="1"/>
</dbReference>
<evidence type="ECO:0000256" key="7">
    <source>
        <dbReference type="ARBA" id="ARBA00023077"/>
    </source>
</evidence>
<evidence type="ECO:0000256" key="10">
    <source>
        <dbReference type="ARBA" id="ARBA00023237"/>
    </source>
</evidence>
<dbReference type="Pfam" id="PF07715">
    <property type="entry name" value="Plug"/>
    <property type="match status" value="1"/>
</dbReference>
<evidence type="ECO:0000256" key="1">
    <source>
        <dbReference type="ARBA" id="ARBA00004571"/>
    </source>
</evidence>
<dbReference type="GO" id="GO:0044718">
    <property type="term" value="P:siderophore transmembrane transport"/>
    <property type="evidence" value="ECO:0007669"/>
    <property type="project" value="TreeGrafter"/>
</dbReference>
<feature type="chain" id="PRO_5033033676" evidence="12">
    <location>
        <begin position="24"/>
        <end position="727"/>
    </location>
</feature>
<keyword evidence="9 15" id="KW-0675">Receptor</keyword>
<dbReference type="InterPro" id="IPR036942">
    <property type="entry name" value="Beta-barrel_TonB_sf"/>
</dbReference>
<evidence type="ECO:0000256" key="12">
    <source>
        <dbReference type="SAM" id="SignalP"/>
    </source>
</evidence>
<evidence type="ECO:0000256" key="6">
    <source>
        <dbReference type="ARBA" id="ARBA00022729"/>
    </source>
</evidence>
<gene>
    <name evidence="15" type="ORF">GGR36_003955</name>
</gene>
<evidence type="ECO:0000313" key="15">
    <source>
        <dbReference type="EMBL" id="MBB4014599.1"/>
    </source>
</evidence>
<evidence type="ECO:0000256" key="8">
    <source>
        <dbReference type="ARBA" id="ARBA00023136"/>
    </source>
</evidence>
<dbReference type="InterPro" id="IPR012910">
    <property type="entry name" value="Plug_dom"/>
</dbReference>
<feature type="signal peptide" evidence="12">
    <location>
        <begin position="1"/>
        <end position="23"/>
    </location>
</feature>
<evidence type="ECO:0000313" key="16">
    <source>
        <dbReference type="Proteomes" id="UP000561045"/>
    </source>
</evidence>
<dbReference type="InterPro" id="IPR000531">
    <property type="entry name" value="Beta-barrel_TonB"/>
</dbReference>
<keyword evidence="7 11" id="KW-0798">TonB box</keyword>
<feature type="domain" description="TonB-dependent receptor plug" evidence="14">
    <location>
        <begin position="54"/>
        <end position="162"/>
    </location>
</feature>